<dbReference type="SUPFAM" id="SSF102114">
    <property type="entry name" value="Radical SAM enzymes"/>
    <property type="match status" value="1"/>
</dbReference>
<dbReference type="AlphaFoldDB" id="A0A3B1AI35"/>
<keyword evidence="6" id="KW-0411">Iron-sulfur</keyword>
<keyword evidence="3" id="KW-0949">S-adenosyl-L-methionine</keyword>
<name>A0A3B1AI35_9ZZZZ</name>
<dbReference type="InterPro" id="IPR007197">
    <property type="entry name" value="rSAM"/>
</dbReference>
<dbReference type="PROSITE" id="PS51918">
    <property type="entry name" value="RADICAL_SAM"/>
    <property type="match status" value="1"/>
</dbReference>
<dbReference type="GO" id="GO:0006779">
    <property type="term" value="P:porphyrin-containing compound biosynthetic process"/>
    <property type="evidence" value="ECO:0007669"/>
    <property type="project" value="InterPro"/>
</dbReference>
<evidence type="ECO:0000259" key="8">
    <source>
        <dbReference type="PROSITE" id="PS51918"/>
    </source>
</evidence>
<evidence type="ECO:0000256" key="6">
    <source>
        <dbReference type="ARBA" id="ARBA00023014"/>
    </source>
</evidence>
<feature type="domain" description="Radical SAM core" evidence="8">
    <location>
        <begin position="4"/>
        <end position="239"/>
    </location>
</feature>
<dbReference type="SFLD" id="SFLDF00288">
    <property type="entry name" value="HemN-like__clustered_with_nucl"/>
    <property type="match status" value="1"/>
</dbReference>
<dbReference type="PANTHER" id="PTHR13932:SF5">
    <property type="entry name" value="RADICAL S-ADENOSYL METHIONINE DOMAIN-CONTAINING PROTEIN 1, MITOCHONDRIAL"/>
    <property type="match status" value="1"/>
</dbReference>
<evidence type="ECO:0000256" key="3">
    <source>
        <dbReference type="ARBA" id="ARBA00022691"/>
    </source>
</evidence>
<evidence type="ECO:0000256" key="4">
    <source>
        <dbReference type="ARBA" id="ARBA00022723"/>
    </source>
</evidence>
<protein>
    <submittedName>
        <fullName evidence="9">Radical SAM family enzyme, similar to coproporphyrinogen III oxidase, oxygen-independent, clustered with nucleoside-triphosphatase RdgB</fullName>
    </submittedName>
</protein>
<dbReference type="InterPro" id="IPR004559">
    <property type="entry name" value="HemW-like"/>
</dbReference>
<evidence type="ECO:0000256" key="2">
    <source>
        <dbReference type="ARBA" id="ARBA00022617"/>
    </source>
</evidence>
<dbReference type="NCBIfam" id="TIGR00539">
    <property type="entry name" value="hemN_rel"/>
    <property type="match status" value="1"/>
</dbReference>
<dbReference type="EMBL" id="UOFW01000140">
    <property type="protein sequence ID" value="VAX05569.1"/>
    <property type="molecule type" value="Genomic_DNA"/>
</dbReference>
<dbReference type="InterPro" id="IPR013785">
    <property type="entry name" value="Aldolase_TIM"/>
</dbReference>
<keyword evidence="7" id="KW-0143">Chaperone</keyword>
<reference evidence="9" key="1">
    <citation type="submission" date="2018-06" db="EMBL/GenBank/DDBJ databases">
        <authorList>
            <person name="Zhirakovskaya E."/>
        </authorList>
    </citation>
    <scope>NUCLEOTIDE SEQUENCE</scope>
</reference>
<evidence type="ECO:0000256" key="7">
    <source>
        <dbReference type="ARBA" id="ARBA00023186"/>
    </source>
</evidence>
<dbReference type="SFLD" id="SFLDG01065">
    <property type="entry name" value="anaerobic_coproporphyrinogen-I"/>
    <property type="match status" value="1"/>
</dbReference>
<dbReference type="SMART" id="SM00729">
    <property type="entry name" value="Elp3"/>
    <property type="match status" value="1"/>
</dbReference>
<dbReference type="Pfam" id="PF06969">
    <property type="entry name" value="HemN_C"/>
    <property type="match status" value="1"/>
</dbReference>
<organism evidence="9">
    <name type="scientific">hydrothermal vent metagenome</name>
    <dbReference type="NCBI Taxonomy" id="652676"/>
    <lineage>
        <taxon>unclassified sequences</taxon>
        <taxon>metagenomes</taxon>
        <taxon>ecological metagenomes</taxon>
    </lineage>
</organism>
<keyword evidence="2" id="KW-0349">Heme</keyword>
<comment type="similarity">
    <text evidence="1">Belongs to the anaerobic coproporphyrinogen-III oxidase family. HemW subfamily.</text>
</comment>
<dbReference type="InterPro" id="IPR058240">
    <property type="entry name" value="rSAM_sf"/>
</dbReference>
<dbReference type="GO" id="GO:0051539">
    <property type="term" value="F:4 iron, 4 sulfur cluster binding"/>
    <property type="evidence" value="ECO:0007669"/>
    <property type="project" value="InterPro"/>
</dbReference>
<dbReference type="GO" id="GO:0046872">
    <property type="term" value="F:metal ion binding"/>
    <property type="evidence" value="ECO:0007669"/>
    <property type="project" value="UniProtKB-KW"/>
</dbReference>
<proteinExistence type="inferred from homology"/>
<dbReference type="InterPro" id="IPR006638">
    <property type="entry name" value="Elp3/MiaA/NifB-like_rSAM"/>
</dbReference>
<sequence>MSKNITMGNLAIYIHWPFCLSKCPYCDFNSHVRGAIDEDVWADGLMKELDHYRQLSGPRNISSIFFGGGTPSLMSAGLVEKLLNRIAQNWAMAPDVEITLEANPTSVEAGKFRDFSAAGINRLSLGIQALNDADLKALGREHNMKEAREAIGLSQKYFKRSSFDLIYARMGQSLGDWERELTEALTMAVGHLSLYQLTIERGTAFHTAHSKGRLILPGEDLSADMYDLTQAVCDAHGLPSYEVSNHARKGEESRHNLTYWHYADYIGIGPGAHGRLEIDGEIYSFCQDRSPEKWLDNAVAQGHATAQKDFLTVQMRAEEMIMMGLRLSGGIDLRSFEKRIGQKIDEFINQNYLQRLFELGYMEKGVYESGYQSGYHLRATPQGRPLLNSLLAQILAH</sequence>
<dbReference type="SFLD" id="SFLDF00562">
    <property type="entry name" value="HemN-like__clustered_with_heat"/>
    <property type="match status" value="1"/>
</dbReference>
<dbReference type="Pfam" id="PF04055">
    <property type="entry name" value="Radical_SAM"/>
    <property type="match status" value="1"/>
</dbReference>
<gene>
    <name evidence="9" type="ORF">MNBD_ALPHA03-673</name>
</gene>
<dbReference type="GO" id="GO:0005739">
    <property type="term" value="C:mitochondrion"/>
    <property type="evidence" value="ECO:0007669"/>
    <property type="project" value="TreeGrafter"/>
</dbReference>
<evidence type="ECO:0000256" key="1">
    <source>
        <dbReference type="ARBA" id="ARBA00006100"/>
    </source>
</evidence>
<dbReference type="GO" id="GO:0004109">
    <property type="term" value="F:coproporphyrinogen oxidase activity"/>
    <property type="evidence" value="ECO:0007669"/>
    <property type="project" value="InterPro"/>
</dbReference>
<evidence type="ECO:0000313" key="9">
    <source>
        <dbReference type="EMBL" id="VAX05569.1"/>
    </source>
</evidence>
<dbReference type="PANTHER" id="PTHR13932">
    <property type="entry name" value="COPROPORPHYRINIGEN III OXIDASE"/>
    <property type="match status" value="1"/>
</dbReference>
<accession>A0A3B1AI35</accession>
<dbReference type="InterPro" id="IPR010723">
    <property type="entry name" value="HemN_C"/>
</dbReference>
<dbReference type="InterPro" id="IPR034505">
    <property type="entry name" value="Coproporphyrinogen-III_oxidase"/>
</dbReference>
<evidence type="ECO:0000256" key="5">
    <source>
        <dbReference type="ARBA" id="ARBA00023004"/>
    </source>
</evidence>
<keyword evidence="5" id="KW-0408">Iron</keyword>
<dbReference type="Gene3D" id="3.20.20.70">
    <property type="entry name" value="Aldolase class I"/>
    <property type="match status" value="1"/>
</dbReference>
<dbReference type="SFLD" id="SFLDS00029">
    <property type="entry name" value="Radical_SAM"/>
    <property type="match status" value="1"/>
</dbReference>
<keyword evidence="4" id="KW-0479">Metal-binding</keyword>